<dbReference type="EMBL" id="SPHZ02000011">
    <property type="protein sequence ID" value="KAF0894488.1"/>
    <property type="molecule type" value="Genomic_DNA"/>
</dbReference>
<dbReference type="GO" id="GO:0005524">
    <property type="term" value="F:ATP binding"/>
    <property type="evidence" value="ECO:0007669"/>
    <property type="project" value="InterPro"/>
</dbReference>
<organism evidence="4 5">
    <name type="scientific">Oryza meyeriana var. granulata</name>
    <dbReference type="NCBI Taxonomy" id="110450"/>
    <lineage>
        <taxon>Eukaryota</taxon>
        <taxon>Viridiplantae</taxon>
        <taxon>Streptophyta</taxon>
        <taxon>Embryophyta</taxon>
        <taxon>Tracheophyta</taxon>
        <taxon>Spermatophyta</taxon>
        <taxon>Magnoliopsida</taxon>
        <taxon>Liliopsida</taxon>
        <taxon>Poales</taxon>
        <taxon>Poaceae</taxon>
        <taxon>BOP clade</taxon>
        <taxon>Oryzoideae</taxon>
        <taxon>Oryzeae</taxon>
        <taxon>Oryzinae</taxon>
        <taxon>Oryza</taxon>
        <taxon>Oryza meyeriana</taxon>
    </lineage>
</organism>
<evidence type="ECO:0000313" key="5">
    <source>
        <dbReference type="Proteomes" id="UP000479710"/>
    </source>
</evidence>
<name>A0A6G1C221_9ORYZ</name>
<keyword evidence="2" id="KW-0472">Membrane</keyword>
<reference evidence="4 5" key="1">
    <citation type="submission" date="2019-11" db="EMBL/GenBank/DDBJ databases">
        <title>Whole genome sequence of Oryza granulata.</title>
        <authorList>
            <person name="Li W."/>
        </authorList>
    </citation>
    <scope>NUCLEOTIDE SEQUENCE [LARGE SCALE GENOMIC DNA]</scope>
    <source>
        <strain evidence="5">cv. Menghai</strain>
        <tissue evidence="4">Leaf</tissue>
    </source>
</reference>
<dbReference type="PANTHER" id="PTHR48008:SF13">
    <property type="entry name" value="PROTEIN KINASE SUPERFAMILY PROTEIN"/>
    <property type="match status" value="1"/>
</dbReference>
<feature type="compositionally biased region" description="Low complexity" evidence="1">
    <location>
        <begin position="1"/>
        <end position="17"/>
    </location>
</feature>
<comment type="caution">
    <text evidence="4">The sequence shown here is derived from an EMBL/GenBank/DDBJ whole genome shotgun (WGS) entry which is preliminary data.</text>
</comment>
<evidence type="ECO:0000259" key="3">
    <source>
        <dbReference type="PROSITE" id="PS50011"/>
    </source>
</evidence>
<dbReference type="Pfam" id="PF00069">
    <property type="entry name" value="Pkinase"/>
    <property type="match status" value="1"/>
</dbReference>
<keyword evidence="5" id="KW-1185">Reference proteome</keyword>
<feature type="domain" description="Protein kinase" evidence="3">
    <location>
        <begin position="187"/>
        <end position="466"/>
    </location>
</feature>
<protein>
    <recommendedName>
        <fullName evidence="3">Protein kinase domain-containing protein</fullName>
    </recommendedName>
</protein>
<gene>
    <name evidence="4" type="ORF">E2562_039199</name>
</gene>
<dbReference type="InterPro" id="IPR011009">
    <property type="entry name" value="Kinase-like_dom_sf"/>
</dbReference>
<evidence type="ECO:0000256" key="2">
    <source>
        <dbReference type="SAM" id="Phobius"/>
    </source>
</evidence>
<feature type="compositionally biased region" description="Basic and acidic residues" evidence="1">
    <location>
        <begin position="51"/>
        <end position="63"/>
    </location>
</feature>
<dbReference type="OrthoDB" id="4062651at2759"/>
<feature type="compositionally biased region" description="Gly residues" evidence="1">
    <location>
        <begin position="157"/>
        <end position="167"/>
    </location>
</feature>
<dbReference type="PROSITE" id="PS50011">
    <property type="entry name" value="PROTEIN_KINASE_DOM"/>
    <property type="match status" value="1"/>
</dbReference>
<keyword evidence="2" id="KW-0812">Transmembrane</keyword>
<evidence type="ECO:0000313" key="4">
    <source>
        <dbReference type="EMBL" id="KAF0894488.1"/>
    </source>
</evidence>
<dbReference type="InterPro" id="IPR052451">
    <property type="entry name" value="Ser/Thr_kinase-like"/>
</dbReference>
<accession>A0A6G1C221</accession>
<keyword evidence="2" id="KW-1133">Transmembrane helix</keyword>
<dbReference type="AlphaFoldDB" id="A0A6G1C221"/>
<dbReference type="InterPro" id="IPR000719">
    <property type="entry name" value="Prot_kinase_dom"/>
</dbReference>
<dbReference type="PANTHER" id="PTHR48008">
    <property type="entry name" value="LEUCINE-RICH REPEAT RECEPTOR-LIKE PROTEIN KINASE IMK3-RELATED"/>
    <property type="match status" value="1"/>
</dbReference>
<dbReference type="GO" id="GO:0004672">
    <property type="term" value="F:protein kinase activity"/>
    <property type="evidence" value="ECO:0007669"/>
    <property type="project" value="InterPro"/>
</dbReference>
<feature type="region of interest" description="Disordered" evidence="1">
    <location>
        <begin position="140"/>
        <end position="168"/>
    </location>
</feature>
<dbReference type="SUPFAM" id="SSF56112">
    <property type="entry name" value="Protein kinase-like (PK-like)"/>
    <property type="match status" value="1"/>
</dbReference>
<evidence type="ECO:0000256" key="1">
    <source>
        <dbReference type="SAM" id="MobiDB-lite"/>
    </source>
</evidence>
<proteinExistence type="predicted"/>
<dbReference type="Gene3D" id="1.10.510.10">
    <property type="entry name" value="Transferase(Phosphotransferase) domain 1"/>
    <property type="match status" value="1"/>
</dbReference>
<sequence length="468" mass="51278">MESGASLASSPLVSSNSRTKQLRRPRPQTKPNLLPLLPRKRKNKAETSLAKLREEKRQSKEAPPKTTKPYHHLDPLATLDRAGEHAAVPRFERLPRARPRLGAMRTRVINAALFTVLAVLVALVLFYFVVRCHRRRRRRRGAVLPSHGARADRFQSGGSGSSGGGGAEEALVRFPGGEGLTVAAILEAPGEVVAKSGHSTLYRAGLSAGEAVALLRFVRPVCAAGADEAVAAARLLGVVQHPNLVPIRALYVGPRGEMLLVHPFYAAGSLRRFLQEGINVSQRWDIICKLSVGIVKGLDHLHTGSQKPIIHGNLKTNNIMLDADFQPRISDFGLYLLLNHAAAQQMLETSAMQGYKAPELIKMREATRESDIYSLGVIFLEMLAQKEAANSSSPNARDIHLPASFKDLVLERKISDAFSSELIKQSKNSGKEQNLNAFFELATACCNPSPSLRPDTKRILKMLEEMSR</sequence>
<dbReference type="Proteomes" id="UP000479710">
    <property type="component" value="Unassembled WGS sequence"/>
</dbReference>
<feature type="region of interest" description="Disordered" evidence="1">
    <location>
        <begin position="1"/>
        <end position="72"/>
    </location>
</feature>
<feature type="transmembrane region" description="Helical" evidence="2">
    <location>
        <begin position="108"/>
        <end position="130"/>
    </location>
</feature>